<keyword evidence="1" id="KW-0175">Coiled coil</keyword>
<feature type="domain" description="Transglycosylase SLT" evidence="2">
    <location>
        <begin position="265"/>
        <end position="402"/>
    </location>
</feature>
<feature type="coiled-coil region" evidence="1">
    <location>
        <begin position="163"/>
        <end position="201"/>
    </location>
</feature>
<proteinExistence type="predicted"/>
<feature type="coiled-coil region" evidence="1">
    <location>
        <begin position="37"/>
        <end position="64"/>
    </location>
</feature>
<organism evidence="3 4">
    <name type="scientific">Candidatus Lloydbacteria bacterium RIFCSPLOWO2_01_FULL_50_20</name>
    <dbReference type="NCBI Taxonomy" id="1798665"/>
    <lineage>
        <taxon>Bacteria</taxon>
        <taxon>Candidatus Lloydiibacteriota</taxon>
    </lineage>
</organism>
<dbReference type="Proteomes" id="UP000178534">
    <property type="component" value="Unassembled WGS sequence"/>
</dbReference>
<dbReference type="SUPFAM" id="SSF53955">
    <property type="entry name" value="Lysozyme-like"/>
    <property type="match status" value="1"/>
</dbReference>
<dbReference type="EMBL" id="MHLP01000026">
    <property type="protein sequence ID" value="OGZ12218.1"/>
    <property type="molecule type" value="Genomic_DNA"/>
</dbReference>
<name>A0A1G2DHD8_9BACT</name>
<evidence type="ECO:0000259" key="2">
    <source>
        <dbReference type="Pfam" id="PF13406"/>
    </source>
</evidence>
<gene>
    <name evidence="3" type="ORF">A2942_03835</name>
</gene>
<dbReference type="Gene3D" id="1.10.530.10">
    <property type="match status" value="1"/>
</dbReference>
<dbReference type="STRING" id="1798665.A2942_03835"/>
<comment type="caution">
    <text evidence="3">The sequence shown here is derived from an EMBL/GenBank/DDBJ whole genome shotgun (WGS) entry which is preliminary data.</text>
</comment>
<evidence type="ECO:0000313" key="4">
    <source>
        <dbReference type="Proteomes" id="UP000178534"/>
    </source>
</evidence>
<evidence type="ECO:0000256" key="1">
    <source>
        <dbReference type="SAM" id="Coils"/>
    </source>
</evidence>
<dbReference type="AlphaFoldDB" id="A0A1G2DHD8"/>
<evidence type="ECO:0000313" key="3">
    <source>
        <dbReference type="EMBL" id="OGZ12218.1"/>
    </source>
</evidence>
<dbReference type="InterPro" id="IPR023346">
    <property type="entry name" value="Lysozyme-like_dom_sf"/>
</dbReference>
<dbReference type="Pfam" id="PF13406">
    <property type="entry name" value="SLT_2"/>
    <property type="match status" value="1"/>
</dbReference>
<dbReference type="Gene3D" id="6.10.250.3150">
    <property type="match status" value="1"/>
</dbReference>
<sequence>MNSFRRNIALAVFGIAFVSFLFPVTPFAQTVDTAAQQAALERELNGISQEISGLNNTITTLKKEGASLDRDIKLLNATIGKANLNIKAKNLQIARLGDGITQKSQTVKQLGQRIDREKQSLAQLIRKTNELDQVGMVEMLLSGEGLSDFFLDLDSFDALRVGLKNSADALKSAKTENQAAQDELEKRRADEMDAKAELERNKQLVVRSEKEKATLLSITKNKQKEYSNVLSDRQKRAAQIRAALFALRDSGEIPFGRAYDYAVVVSAKTGIRPAYLLAIFQQESSFGKNQGSCYLKNRDTGAGVGVRTGNVFSRVMNPTRDVPPFFVITQKLGRDPYNTLVSCPQEIGWGGAMGAAQFIPSTWVLFQDRITSALGTTSADPWSARDAFMAAGIYLTDLGARASSYSAERDAACRYFSGSSCARSSWAATYGNQVMQKAETIQTTMIDPLQNT</sequence>
<dbReference type="InterPro" id="IPR031304">
    <property type="entry name" value="SLT_2"/>
</dbReference>
<reference evidence="3 4" key="1">
    <citation type="journal article" date="2016" name="Nat. Commun.">
        <title>Thousands of microbial genomes shed light on interconnected biogeochemical processes in an aquifer system.</title>
        <authorList>
            <person name="Anantharaman K."/>
            <person name="Brown C.T."/>
            <person name="Hug L.A."/>
            <person name="Sharon I."/>
            <person name="Castelle C.J."/>
            <person name="Probst A.J."/>
            <person name="Thomas B.C."/>
            <person name="Singh A."/>
            <person name="Wilkins M.J."/>
            <person name="Karaoz U."/>
            <person name="Brodie E.L."/>
            <person name="Williams K.H."/>
            <person name="Hubbard S.S."/>
            <person name="Banfield J.F."/>
        </authorList>
    </citation>
    <scope>NUCLEOTIDE SEQUENCE [LARGE SCALE GENOMIC DNA]</scope>
</reference>
<accession>A0A1G2DHD8</accession>
<protein>
    <recommendedName>
        <fullName evidence="2">Transglycosylase SLT domain-containing protein</fullName>
    </recommendedName>
</protein>